<organism evidence="2 3">
    <name type="scientific">Acanthoscelides obtectus</name>
    <name type="common">Bean weevil</name>
    <name type="synonym">Bruchus obtectus</name>
    <dbReference type="NCBI Taxonomy" id="200917"/>
    <lineage>
        <taxon>Eukaryota</taxon>
        <taxon>Metazoa</taxon>
        <taxon>Ecdysozoa</taxon>
        <taxon>Arthropoda</taxon>
        <taxon>Hexapoda</taxon>
        <taxon>Insecta</taxon>
        <taxon>Pterygota</taxon>
        <taxon>Neoptera</taxon>
        <taxon>Endopterygota</taxon>
        <taxon>Coleoptera</taxon>
        <taxon>Polyphaga</taxon>
        <taxon>Cucujiformia</taxon>
        <taxon>Chrysomeloidea</taxon>
        <taxon>Chrysomelidae</taxon>
        <taxon>Bruchinae</taxon>
        <taxon>Bruchini</taxon>
        <taxon>Acanthoscelides</taxon>
    </lineage>
</organism>
<dbReference type="SMART" id="SM00128">
    <property type="entry name" value="IPPc"/>
    <property type="match status" value="1"/>
</dbReference>
<sequence length="426" mass="47738">MDHKGKLVKKTGFSSFLLPSKIPNKVGVAAIGRSQSARDQNTRYLTSVEANTNIAISKRPLSFEVKNKNMHNVNANGQYNLNVPNNLDRKNSLSDSNLCDSANADSSYNVDNKLEERSTSHESIFKEVSTSLYHIPTMKARQRNFLQGKVAANSLLGANELDRTCPNRELTIFVGTWNMNGHSPPKELNDFVLPVSMEHVPDILSFGTQESTSERYDWEVSLQETIGPSHILFHSASLDVTQNFDYVFWSGDLNFRLASPRAKVLEWINNTSFPLPSHLPHGYLHHDQLCSVLADGAAFKGFSEAKITFPPTYKYDPGTQNFDTSSKQRAPAYTDRILFKQRNHRRLSGHHEYPPLQCLVYDSVPSITTSDHKPVWGVFKTYLRPGLDNIPLAAGLFNRDVYLEGLKRRAATMCNAKGASTVCSVQ</sequence>
<dbReference type="SUPFAM" id="SSF56219">
    <property type="entry name" value="DNase I-like"/>
    <property type="match status" value="1"/>
</dbReference>
<dbReference type="Pfam" id="PF22669">
    <property type="entry name" value="Exo_endo_phos2"/>
    <property type="match status" value="1"/>
</dbReference>
<name>A0A9P0KB85_ACAOB</name>
<dbReference type="Proteomes" id="UP001152888">
    <property type="component" value="Unassembled WGS sequence"/>
</dbReference>
<dbReference type="OrthoDB" id="2248459at2759"/>
<dbReference type="PANTHER" id="PTHR47039">
    <property type="entry name" value="INOSITOL POLYPHOSPHATE 5-PHOSPHATASE E"/>
    <property type="match status" value="1"/>
</dbReference>
<reference evidence="2" key="1">
    <citation type="submission" date="2022-03" db="EMBL/GenBank/DDBJ databases">
        <authorList>
            <person name="Sayadi A."/>
        </authorList>
    </citation>
    <scope>NUCLEOTIDE SEQUENCE</scope>
</reference>
<comment type="caution">
    <text evidence="2">The sequence shown here is derived from an EMBL/GenBank/DDBJ whole genome shotgun (WGS) entry which is preliminary data.</text>
</comment>
<gene>
    <name evidence="2" type="ORF">ACAOBT_LOCUS7611</name>
</gene>
<dbReference type="InterPro" id="IPR053321">
    <property type="entry name" value="IPP-5-Phosphatase_Type_IV"/>
</dbReference>
<dbReference type="InterPro" id="IPR036691">
    <property type="entry name" value="Endo/exonu/phosph_ase_sf"/>
</dbReference>
<dbReference type="EMBL" id="CAKOFQ010006749">
    <property type="protein sequence ID" value="CAH1967931.1"/>
    <property type="molecule type" value="Genomic_DNA"/>
</dbReference>
<dbReference type="InterPro" id="IPR000300">
    <property type="entry name" value="IPPc"/>
</dbReference>
<dbReference type="GO" id="GO:0046856">
    <property type="term" value="P:phosphatidylinositol dephosphorylation"/>
    <property type="evidence" value="ECO:0007669"/>
    <property type="project" value="InterPro"/>
</dbReference>
<evidence type="ECO:0000313" key="3">
    <source>
        <dbReference type="Proteomes" id="UP001152888"/>
    </source>
</evidence>
<feature type="domain" description="Inositol polyphosphate-related phosphatase" evidence="1">
    <location>
        <begin position="168"/>
        <end position="387"/>
    </location>
</feature>
<protein>
    <recommendedName>
        <fullName evidence="1">Inositol polyphosphate-related phosphatase domain-containing protein</fullName>
    </recommendedName>
</protein>
<evidence type="ECO:0000259" key="1">
    <source>
        <dbReference type="SMART" id="SM00128"/>
    </source>
</evidence>
<keyword evidence="3" id="KW-1185">Reference proteome</keyword>
<accession>A0A9P0KB85</accession>
<evidence type="ECO:0000313" key="2">
    <source>
        <dbReference type="EMBL" id="CAH1967931.1"/>
    </source>
</evidence>
<dbReference type="PANTHER" id="PTHR47039:SF1">
    <property type="entry name" value="INOSITOL POLYPHOSPHATE 5-PHOSPHATASE E"/>
    <property type="match status" value="1"/>
</dbReference>
<dbReference type="GO" id="GO:0016791">
    <property type="term" value="F:phosphatase activity"/>
    <property type="evidence" value="ECO:0007669"/>
    <property type="project" value="InterPro"/>
</dbReference>
<proteinExistence type="predicted"/>
<dbReference type="Gene3D" id="3.60.10.10">
    <property type="entry name" value="Endonuclease/exonuclease/phosphatase"/>
    <property type="match status" value="2"/>
</dbReference>
<dbReference type="AlphaFoldDB" id="A0A9P0KB85"/>